<dbReference type="AlphaFoldDB" id="A0A9N9LSW3"/>
<organism evidence="2 3">
    <name type="scientific">Hymenoscyphus albidus</name>
    <dbReference type="NCBI Taxonomy" id="595503"/>
    <lineage>
        <taxon>Eukaryota</taxon>
        <taxon>Fungi</taxon>
        <taxon>Dikarya</taxon>
        <taxon>Ascomycota</taxon>
        <taxon>Pezizomycotina</taxon>
        <taxon>Leotiomycetes</taxon>
        <taxon>Helotiales</taxon>
        <taxon>Helotiaceae</taxon>
        <taxon>Hymenoscyphus</taxon>
    </lineage>
</organism>
<feature type="signal peptide" evidence="1">
    <location>
        <begin position="1"/>
        <end position="23"/>
    </location>
</feature>
<evidence type="ECO:0000256" key="1">
    <source>
        <dbReference type="SAM" id="SignalP"/>
    </source>
</evidence>
<dbReference type="EMBL" id="CAJVRM010000239">
    <property type="protein sequence ID" value="CAG8977947.1"/>
    <property type="molecule type" value="Genomic_DNA"/>
</dbReference>
<feature type="chain" id="PRO_5040488996" evidence="1">
    <location>
        <begin position="24"/>
        <end position="123"/>
    </location>
</feature>
<gene>
    <name evidence="2" type="ORF">HYALB_00001827</name>
</gene>
<proteinExistence type="predicted"/>
<protein>
    <submittedName>
        <fullName evidence="2">Uncharacterized protein</fullName>
    </submittedName>
</protein>
<evidence type="ECO:0000313" key="2">
    <source>
        <dbReference type="EMBL" id="CAG8977947.1"/>
    </source>
</evidence>
<reference evidence="2" key="1">
    <citation type="submission" date="2021-07" db="EMBL/GenBank/DDBJ databases">
        <authorList>
            <person name="Durling M."/>
        </authorList>
    </citation>
    <scope>NUCLEOTIDE SEQUENCE</scope>
</reference>
<keyword evidence="3" id="KW-1185">Reference proteome</keyword>
<name>A0A9N9LSW3_9HELO</name>
<dbReference type="OrthoDB" id="6770063at2759"/>
<keyword evidence="1" id="KW-0732">Signal</keyword>
<comment type="caution">
    <text evidence="2">The sequence shown here is derived from an EMBL/GenBank/DDBJ whole genome shotgun (WGS) entry which is preliminary data.</text>
</comment>
<sequence>MLSTSLISLVLALAATSVRFVDAVAPEGFRTVYITSNVDVKFVVVPKTPVKGGTTLVVFVNPFSSLFFETSLLLWRREGGGKGGEEERGKGRSKAEQHWYIKEGNTAIQHVESGLCMDAGGKC</sequence>
<accession>A0A9N9LSW3</accession>
<dbReference type="Proteomes" id="UP000701801">
    <property type="component" value="Unassembled WGS sequence"/>
</dbReference>
<evidence type="ECO:0000313" key="3">
    <source>
        <dbReference type="Proteomes" id="UP000701801"/>
    </source>
</evidence>